<evidence type="ECO:0000256" key="19">
    <source>
        <dbReference type="SAM" id="MobiDB-lite"/>
    </source>
</evidence>
<dbReference type="GO" id="GO:0016567">
    <property type="term" value="P:protein ubiquitination"/>
    <property type="evidence" value="ECO:0007669"/>
    <property type="project" value="TreeGrafter"/>
</dbReference>
<dbReference type="CDD" id="cd16788">
    <property type="entry name" value="mRING-HC-C3HC5_RNF26"/>
    <property type="match status" value="1"/>
</dbReference>
<protein>
    <recommendedName>
        <fullName evidence="16">E3 ubiquitin-protein ligase RNF26</fullName>
        <ecNumber evidence="4">2.3.2.27</ecNumber>
    </recommendedName>
    <alternativeName>
        <fullName evidence="17">RING finger protein 26</fullName>
    </alternativeName>
</protein>
<dbReference type="InterPro" id="IPR013083">
    <property type="entry name" value="Znf_RING/FYVE/PHD"/>
</dbReference>
<keyword evidence="6 20" id="KW-0812">Transmembrane</keyword>
<reference evidence="22 23" key="1">
    <citation type="journal article" date="2023" name="Genes (Basel)">
        <title>Chromosome-Level Genome Assembly and Circadian Gene Repertoire of the Patagonia Blennie Eleginops maclovinus-The Closest Ancestral Proxy of Antarctic Cryonotothenioids.</title>
        <authorList>
            <person name="Cheng C.C."/>
            <person name="Rivera-Colon A.G."/>
            <person name="Minhas B.F."/>
            <person name="Wilson L."/>
            <person name="Rayamajhi N."/>
            <person name="Vargas-Chacoff L."/>
            <person name="Catchen J.M."/>
        </authorList>
    </citation>
    <scope>NUCLEOTIDE SEQUENCE [LARGE SCALE GENOMIC DNA]</scope>
    <source>
        <strain evidence="22">JMC-PN-2008</strain>
    </source>
</reference>
<feature type="region of interest" description="Disordered" evidence="19">
    <location>
        <begin position="321"/>
        <end position="345"/>
    </location>
</feature>
<evidence type="ECO:0000256" key="1">
    <source>
        <dbReference type="ARBA" id="ARBA00000900"/>
    </source>
</evidence>
<dbReference type="PANTHER" id="PTHR22696">
    <property type="entry name" value="E3 UBIQUITIN-PROTEIN LIGASE RNF26"/>
    <property type="match status" value="1"/>
</dbReference>
<evidence type="ECO:0000256" key="11">
    <source>
        <dbReference type="ARBA" id="ARBA00022833"/>
    </source>
</evidence>
<dbReference type="Proteomes" id="UP001346869">
    <property type="component" value="Unassembled WGS sequence"/>
</dbReference>
<dbReference type="PROSITE" id="PS50089">
    <property type="entry name" value="ZF_RING_2"/>
    <property type="match status" value="1"/>
</dbReference>
<evidence type="ECO:0000256" key="8">
    <source>
        <dbReference type="ARBA" id="ARBA00022771"/>
    </source>
</evidence>
<keyword evidence="23" id="KW-1185">Reference proteome</keyword>
<evidence type="ECO:0000256" key="3">
    <source>
        <dbReference type="ARBA" id="ARBA00004906"/>
    </source>
</evidence>
<proteinExistence type="predicted"/>
<evidence type="ECO:0000259" key="21">
    <source>
        <dbReference type="PROSITE" id="PS50089"/>
    </source>
</evidence>
<feature type="transmembrane region" description="Helical" evidence="20">
    <location>
        <begin position="205"/>
        <end position="234"/>
    </location>
</feature>
<keyword evidence="8 18" id="KW-0863">Zinc-finger</keyword>
<dbReference type="InterPro" id="IPR001841">
    <property type="entry name" value="Znf_RING"/>
</dbReference>
<keyword evidence="10" id="KW-0256">Endoplasmic reticulum</keyword>
<keyword evidence="5" id="KW-0808">Transferase</keyword>
<dbReference type="PANTHER" id="PTHR22696:SF1">
    <property type="entry name" value="E3 UBIQUITIN-PROTEIN LIGASE RNF26"/>
    <property type="match status" value="1"/>
</dbReference>
<reference evidence="22 23" key="2">
    <citation type="journal article" date="2023" name="Mol. Biol. Evol.">
        <title>Genomics of Secondarily Temperate Adaptation in the Only Non-Antarctic Icefish.</title>
        <authorList>
            <person name="Rivera-Colon A.G."/>
            <person name="Rayamajhi N."/>
            <person name="Minhas B.F."/>
            <person name="Madrigal G."/>
            <person name="Bilyk K.T."/>
            <person name="Yoon V."/>
            <person name="Hune M."/>
            <person name="Gregory S."/>
            <person name="Cheng C.H.C."/>
            <person name="Catchen J.M."/>
        </authorList>
    </citation>
    <scope>NUCLEOTIDE SEQUENCE [LARGE SCALE GENOMIC DNA]</scope>
    <source>
        <strain evidence="22">JMC-PN-2008</strain>
    </source>
</reference>
<evidence type="ECO:0000256" key="13">
    <source>
        <dbReference type="ARBA" id="ARBA00023136"/>
    </source>
</evidence>
<comment type="pathway">
    <text evidence="3">Protein modification; protein ubiquitination.</text>
</comment>
<dbReference type="SUPFAM" id="SSF57850">
    <property type="entry name" value="RING/U-box"/>
    <property type="match status" value="1"/>
</dbReference>
<evidence type="ECO:0000256" key="10">
    <source>
        <dbReference type="ARBA" id="ARBA00022824"/>
    </source>
</evidence>
<keyword evidence="9" id="KW-0833">Ubl conjugation pathway</keyword>
<feature type="transmembrane region" description="Helical" evidence="20">
    <location>
        <begin position="174"/>
        <end position="193"/>
    </location>
</feature>
<evidence type="ECO:0000256" key="12">
    <source>
        <dbReference type="ARBA" id="ARBA00022989"/>
    </source>
</evidence>
<comment type="function">
    <text evidence="14">E3 ubiquitin-protein ligase that plays a key role in endosome organization by retaining vesicles in the perinuclear cloud. Acts as a platform for perinuclear positioning of the endosomal system by mediating ubiquitination of SQSTM1 through interaction with the ubiquitin conjugating enzyme UBE2J1. Ubiquitinated SQSTM1 attracts specific vesicle-associated adapters, forming a molecular bridge that restrains cognate vesicles in the perinuclear region and organizes the endosomal pathway for efficient cargo transport. Also acts as a regulator of type I interferon production in response to viral infection by mediating the formation of 'Lys-11'-linked polyubiquitin chains on TMEM173/STING, leading to stabilize TMEM173/STING. Also required to limit type I interferon response by promoting autophagic degradation of IRF3.</text>
</comment>
<organism evidence="22 23">
    <name type="scientific">Eleginops maclovinus</name>
    <name type="common">Patagonian blennie</name>
    <name type="synonym">Eleginus maclovinus</name>
    <dbReference type="NCBI Taxonomy" id="56733"/>
    <lineage>
        <taxon>Eukaryota</taxon>
        <taxon>Metazoa</taxon>
        <taxon>Chordata</taxon>
        <taxon>Craniata</taxon>
        <taxon>Vertebrata</taxon>
        <taxon>Euteleostomi</taxon>
        <taxon>Actinopterygii</taxon>
        <taxon>Neopterygii</taxon>
        <taxon>Teleostei</taxon>
        <taxon>Neoteleostei</taxon>
        <taxon>Acanthomorphata</taxon>
        <taxon>Eupercaria</taxon>
        <taxon>Perciformes</taxon>
        <taxon>Notothenioidei</taxon>
        <taxon>Eleginopidae</taxon>
        <taxon>Eleginops</taxon>
    </lineage>
</organism>
<keyword evidence="11" id="KW-0862">Zinc</keyword>
<evidence type="ECO:0000256" key="7">
    <source>
        <dbReference type="ARBA" id="ARBA00022723"/>
    </source>
</evidence>
<comment type="subunit">
    <text evidence="15">Interacts with INCA1. Interacts with TMEM43, ENDOD1, TMEM33 and TMED1 to form a complex capable of modulating innate immune signaling through the cGAS-STING pathway. Interacts with UBE2J1; this interaction is important for SQSTM1 ubiquitination.</text>
</comment>
<keyword evidence="13 20" id="KW-0472">Membrane</keyword>
<keyword evidence="7" id="KW-0479">Metal-binding</keyword>
<evidence type="ECO:0000256" key="20">
    <source>
        <dbReference type="SAM" id="Phobius"/>
    </source>
</evidence>
<dbReference type="GO" id="GO:0006511">
    <property type="term" value="P:ubiquitin-dependent protein catabolic process"/>
    <property type="evidence" value="ECO:0007669"/>
    <property type="project" value="TreeGrafter"/>
</dbReference>
<dbReference type="Gene3D" id="3.30.40.10">
    <property type="entry name" value="Zinc/RING finger domain, C3HC4 (zinc finger)"/>
    <property type="match status" value="1"/>
</dbReference>
<evidence type="ECO:0000256" key="14">
    <source>
        <dbReference type="ARBA" id="ARBA00057605"/>
    </source>
</evidence>
<gene>
    <name evidence="22" type="ORF">PBY51_009604</name>
</gene>
<dbReference type="AlphaFoldDB" id="A0AAN8AU11"/>
<evidence type="ECO:0000256" key="17">
    <source>
        <dbReference type="ARBA" id="ARBA00075536"/>
    </source>
</evidence>
<evidence type="ECO:0000313" key="22">
    <source>
        <dbReference type="EMBL" id="KAK5868604.1"/>
    </source>
</evidence>
<evidence type="ECO:0000256" key="16">
    <source>
        <dbReference type="ARBA" id="ARBA00067352"/>
    </source>
</evidence>
<evidence type="ECO:0000256" key="5">
    <source>
        <dbReference type="ARBA" id="ARBA00022679"/>
    </source>
</evidence>
<dbReference type="EMBL" id="JAUZQC010000007">
    <property type="protein sequence ID" value="KAK5868604.1"/>
    <property type="molecule type" value="Genomic_DNA"/>
</dbReference>
<evidence type="ECO:0000256" key="6">
    <source>
        <dbReference type="ARBA" id="ARBA00022692"/>
    </source>
</evidence>
<dbReference type="InterPro" id="IPR040089">
    <property type="entry name" value="RNF26_mRING-HC-C3HC5"/>
</dbReference>
<name>A0AAN8AU11_ELEMC</name>
<dbReference type="EC" id="2.3.2.27" evidence="4"/>
<dbReference type="GO" id="GO:0061630">
    <property type="term" value="F:ubiquitin protein ligase activity"/>
    <property type="evidence" value="ECO:0007669"/>
    <property type="project" value="UniProtKB-EC"/>
</dbReference>
<comment type="subcellular location">
    <subcellularLocation>
        <location evidence="2">Endoplasmic reticulum membrane</location>
        <topology evidence="2">Multi-pass membrane protein</topology>
    </subcellularLocation>
</comment>
<comment type="caution">
    <text evidence="22">The sequence shown here is derived from an EMBL/GenBank/DDBJ whole genome shotgun (WGS) entry which is preliminary data.</text>
</comment>
<sequence>MGLVDFIISTVGKCLEAVCLLLDLNFVLVHTVVRTVLAVITFINSLPTLLLNSVLELGNFTLFFLVSMAEATSNVAHGTVTMLGSLVLALEGLLESLKMVGYLSMHVLLRGKEQLCRGMLSVVEGCGIAVSLVVYFINTVVNFALIATQNVCSVVASVWQTVSSPLQKVLEFTLTSFTFLYSSLVGTSAFLWSPCKLVLDFLVSLVHMFISIFILNIYGLLLTITIALTTTAYLNPELTRQAAVRIVDCINSFPASRRLYVALHRLNFALQSTPRVLRVAMQRLQRLLHNLYLLERGLWQQLSQLRSLGLALRTHLTRDNRDRVRGDGNPVEERRDPPDGRAGDGAHQELLDLVLPSSSTDRPLKKQRASGKDSKPLPAENLLTLLKEQEERKKCVICQDCTKTVVLLPCRHLCLCKDCTNILLRQPIYQQNCPLCRHMILDSMDVYL</sequence>
<feature type="transmembrane region" description="Helical" evidence="20">
    <location>
        <begin position="6"/>
        <end position="29"/>
    </location>
</feature>
<dbReference type="GO" id="GO:0005789">
    <property type="term" value="C:endoplasmic reticulum membrane"/>
    <property type="evidence" value="ECO:0007669"/>
    <property type="project" value="UniProtKB-SubCell"/>
</dbReference>
<feature type="transmembrane region" description="Helical" evidence="20">
    <location>
        <begin position="75"/>
        <end position="94"/>
    </location>
</feature>
<keyword evidence="12 20" id="KW-1133">Transmembrane helix</keyword>
<accession>A0AAN8AU11</accession>
<feature type="domain" description="RING-type" evidence="21">
    <location>
        <begin position="395"/>
        <end position="437"/>
    </location>
</feature>
<dbReference type="Pfam" id="PF13920">
    <property type="entry name" value="zf-C3HC4_3"/>
    <property type="match status" value="1"/>
</dbReference>
<evidence type="ECO:0000256" key="4">
    <source>
        <dbReference type="ARBA" id="ARBA00012483"/>
    </source>
</evidence>
<evidence type="ECO:0000256" key="9">
    <source>
        <dbReference type="ARBA" id="ARBA00022786"/>
    </source>
</evidence>
<dbReference type="FunFam" id="3.30.40.10:FF:000387">
    <property type="entry name" value="RING finger protein 26"/>
    <property type="match status" value="1"/>
</dbReference>
<evidence type="ECO:0000256" key="15">
    <source>
        <dbReference type="ARBA" id="ARBA00063040"/>
    </source>
</evidence>
<feature type="transmembrane region" description="Helical" evidence="20">
    <location>
        <begin position="115"/>
        <end position="137"/>
    </location>
</feature>
<comment type="catalytic activity">
    <reaction evidence="1">
        <text>S-ubiquitinyl-[E2 ubiquitin-conjugating enzyme]-L-cysteine + [acceptor protein]-L-lysine = [E2 ubiquitin-conjugating enzyme]-L-cysteine + N(6)-ubiquitinyl-[acceptor protein]-L-lysine.</text>
        <dbReference type="EC" id="2.3.2.27"/>
    </reaction>
</comment>
<evidence type="ECO:0000313" key="23">
    <source>
        <dbReference type="Proteomes" id="UP001346869"/>
    </source>
</evidence>
<dbReference type="GO" id="GO:0008270">
    <property type="term" value="F:zinc ion binding"/>
    <property type="evidence" value="ECO:0007669"/>
    <property type="project" value="UniProtKB-KW"/>
</dbReference>
<evidence type="ECO:0000256" key="18">
    <source>
        <dbReference type="PROSITE-ProRule" id="PRU00175"/>
    </source>
</evidence>
<evidence type="ECO:0000256" key="2">
    <source>
        <dbReference type="ARBA" id="ARBA00004477"/>
    </source>
</evidence>
<feature type="transmembrane region" description="Helical" evidence="20">
    <location>
        <begin position="36"/>
        <end position="55"/>
    </location>
</feature>